<name>A0ABU9YXZ1_9RHOO</name>
<comment type="caution">
    <text evidence="1">The sequence shown here is derived from an EMBL/GenBank/DDBJ whole genome shotgun (WGS) entry which is preliminary data.</text>
</comment>
<proteinExistence type="predicted"/>
<evidence type="ECO:0000313" key="1">
    <source>
        <dbReference type="EMBL" id="MEN3068581.1"/>
    </source>
</evidence>
<dbReference type="Proteomes" id="UP001410394">
    <property type="component" value="Unassembled WGS sequence"/>
</dbReference>
<accession>A0ABU9YXZ1</accession>
<gene>
    <name evidence="1" type="ORF">ABDB84_08840</name>
</gene>
<evidence type="ECO:0000313" key="2">
    <source>
        <dbReference type="Proteomes" id="UP001410394"/>
    </source>
</evidence>
<sequence>MSLLTLRSGDDFFEMGIAIEEDQILSRHGDAYVNVKVQSKGFSGHNDLWVQAEAMQSFCSALIKLEKYLQGEAPLEAISPGELELKVRSVNSRGDLGVVGTTGYRVQDDGREYWHAVSFGFEFEPAQLSVAVQLPWVKRYAG</sequence>
<protein>
    <submittedName>
        <fullName evidence="1">Uncharacterized protein</fullName>
    </submittedName>
</protein>
<dbReference type="EMBL" id="JBDIVE010000003">
    <property type="protein sequence ID" value="MEN3068581.1"/>
    <property type="molecule type" value="Genomic_DNA"/>
</dbReference>
<keyword evidence="2" id="KW-1185">Reference proteome</keyword>
<reference evidence="1 2" key="1">
    <citation type="journal article" date="2018" name="Int. J. Syst. Evol. Microbiol.">
        <title>Uliginosibacterium sediminicola sp. nov., isolated from freshwater sediment.</title>
        <authorList>
            <person name="Hwang W.M."/>
            <person name="Kim S.M."/>
            <person name="Kang K."/>
            <person name="Ahn T.Y."/>
        </authorList>
    </citation>
    <scope>NUCLEOTIDE SEQUENCE [LARGE SCALE GENOMIC DNA]</scope>
    <source>
        <strain evidence="1 2">M1-21</strain>
    </source>
</reference>
<dbReference type="RefSeq" id="WP_345919345.1">
    <property type="nucleotide sequence ID" value="NZ_JBDIVE010000003.1"/>
</dbReference>
<organism evidence="1 2">
    <name type="scientific">Uliginosibacterium sediminicola</name>
    <dbReference type="NCBI Taxonomy" id="2024550"/>
    <lineage>
        <taxon>Bacteria</taxon>
        <taxon>Pseudomonadati</taxon>
        <taxon>Pseudomonadota</taxon>
        <taxon>Betaproteobacteria</taxon>
        <taxon>Rhodocyclales</taxon>
        <taxon>Zoogloeaceae</taxon>
        <taxon>Uliginosibacterium</taxon>
    </lineage>
</organism>